<feature type="region of interest" description="Disordered" evidence="7">
    <location>
        <begin position="279"/>
        <end position="311"/>
    </location>
</feature>
<keyword evidence="8" id="KW-1133">Transmembrane helix</keyword>
<dbReference type="PANTHER" id="PTHR34138:SF1">
    <property type="entry name" value="CELL SHAPE-DETERMINING PROTEIN MREC"/>
    <property type="match status" value="1"/>
</dbReference>
<evidence type="ECO:0000313" key="10">
    <source>
        <dbReference type="EMBL" id="TDO83473.1"/>
    </source>
</evidence>
<comment type="function">
    <text evidence="5">Involved in formation and maintenance of cell shape.</text>
</comment>
<evidence type="ECO:0000256" key="2">
    <source>
        <dbReference type="ARBA" id="ARBA00013855"/>
    </source>
</evidence>
<feature type="domain" description="Rod shape-determining protein MreC beta-barrel core" evidence="9">
    <location>
        <begin position="123"/>
        <end position="274"/>
    </location>
</feature>
<gene>
    <name evidence="10" type="ORF">DFR79_12312</name>
</gene>
<dbReference type="PIRSF" id="PIRSF038471">
    <property type="entry name" value="MreC"/>
    <property type="match status" value="1"/>
</dbReference>
<feature type="compositionally biased region" description="Acidic residues" evidence="7">
    <location>
        <begin position="284"/>
        <end position="311"/>
    </location>
</feature>
<accession>A0A4V3CDX6</accession>
<evidence type="ECO:0000256" key="5">
    <source>
        <dbReference type="PIRNR" id="PIRNR038471"/>
    </source>
</evidence>
<feature type="coiled-coil region" evidence="6">
    <location>
        <begin position="70"/>
        <end position="114"/>
    </location>
</feature>
<evidence type="ECO:0000256" key="7">
    <source>
        <dbReference type="SAM" id="MobiDB-lite"/>
    </source>
</evidence>
<comment type="similarity">
    <text evidence="1 5">Belongs to the MreC family.</text>
</comment>
<dbReference type="GO" id="GO:0005886">
    <property type="term" value="C:plasma membrane"/>
    <property type="evidence" value="ECO:0007669"/>
    <property type="project" value="TreeGrafter"/>
</dbReference>
<evidence type="ECO:0000259" key="9">
    <source>
        <dbReference type="Pfam" id="PF04085"/>
    </source>
</evidence>
<dbReference type="Proteomes" id="UP000295064">
    <property type="component" value="Unassembled WGS sequence"/>
</dbReference>
<proteinExistence type="inferred from homology"/>
<evidence type="ECO:0000256" key="4">
    <source>
        <dbReference type="ARBA" id="ARBA00032089"/>
    </source>
</evidence>
<protein>
    <recommendedName>
        <fullName evidence="2 5">Cell shape-determining protein MreC</fullName>
    </recommendedName>
    <alternativeName>
        <fullName evidence="4 5">Cell shape protein MreC</fullName>
    </alternativeName>
</protein>
<dbReference type="AlphaFoldDB" id="A0A4V3CDX6"/>
<dbReference type="Gene3D" id="2.40.10.350">
    <property type="entry name" value="Rod shape-determining protein MreC, domain 2"/>
    <property type="match status" value="1"/>
</dbReference>
<evidence type="ECO:0000256" key="3">
    <source>
        <dbReference type="ARBA" id="ARBA00022960"/>
    </source>
</evidence>
<sequence length="311" mass="35322">MFEFNRNTLISAAIILLLILIIGFVYFSDLNLPFISWLSDLVYNSITPILNIIHQLVENITGFFNTLFSIDDITREIEKLRQENSVLKRQILFLENINRENKRLRELLEFKEKVDYQMVGAEVIANSPSVWEKMITINRGSRDGLKERMPVITYQGYLVGRIEELGSSSAQVRLITDQNFVVGGIIARTESREIGLVRGSGRDDQPSIMDNIAWDADIQPGDIILTSGLSNNFPAGLKIGKVTEVEVDNYGLSQKAKVNLFISNITLEEVMVIKKFDVESNSNFDEEENEEEINSNEESEENDSNSESENN</sequence>
<dbReference type="NCBIfam" id="TIGR00219">
    <property type="entry name" value="mreC"/>
    <property type="match status" value="1"/>
</dbReference>
<feature type="transmembrane region" description="Helical" evidence="8">
    <location>
        <begin position="7"/>
        <end position="27"/>
    </location>
</feature>
<keyword evidence="6" id="KW-0175">Coiled coil</keyword>
<keyword evidence="3 5" id="KW-0133">Cell shape</keyword>
<dbReference type="RefSeq" id="WP_133515716.1">
    <property type="nucleotide sequence ID" value="NZ_SNWX01000023.1"/>
</dbReference>
<keyword evidence="8" id="KW-0812">Transmembrane</keyword>
<dbReference type="OrthoDB" id="9792313at2"/>
<dbReference type="InterPro" id="IPR055342">
    <property type="entry name" value="MreC_beta-barrel_core"/>
</dbReference>
<evidence type="ECO:0000256" key="1">
    <source>
        <dbReference type="ARBA" id="ARBA00009369"/>
    </source>
</evidence>
<dbReference type="InterPro" id="IPR007221">
    <property type="entry name" value="MreC"/>
</dbReference>
<evidence type="ECO:0000256" key="6">
    <source>
        <dbReference type="SAM" id="Coils"/>
    </source>
</evidence>
<dbReference type="GO" id="GO:0008360">
    <property type="term" value="P:regulation of cell shape"/>
    <property type="evidence" value="ECO:0007669"/>
    <property type="project" value="UniProtKB-KW"/>
</dbReference>
<evidence type="ECO:0000256" key="8">
    <source>
        <dbReference type="SAM" id="Phobius"/>
    </source>
</evidence>
<name>A0A4V3CDX6_9FIRM</name>
<dbReference type="InterPro" id="IPR042177">
    <property type="entry name" value="Cell/Rod_1"/>
</dbReference>
<dbReference type="EMBL" id="SNWX01000023">
    <property type="protein sequence ID" value="TDO83473.1"/>
    <property type="molecule type" value="Genomic_DNA"/>
</dbReference>
<evidence type="ECO:0000313" key="11">
    <source>
        <dbReference type="Proteomes" id="UP000295064"/>
    </source>
</evidence>
<comment type="caution">
    <text evidence="10">The sequence shown here is derived from an EMBL/GenBank/DDBJ whole genome shotgun (WGS) entry which is preliminary data.</text>
</comment>
<dbReference type="InterPro" id="IPR042175">
    <property type="entry name" value="Cell/Rod_MreC_2"/>
</dbReference>
<dbReference type="PANTHER" id="PTHR34138">
    <property type="entry name" value="CELL SHAPE-DETERMINING PROTEIN MREC"/>
    <property type="match status" value="1"/>
</dbReference>
<dbReference type="Pfam" id="PF04085">
    <property type="entry name" value="MreC"/>
    <property type="match status" value="1"/>
</dbReference>
<organism evidence="10 11">
    <name type="scientific">Halanaerobium saccharolyticum</name>
    <dbReference type="NCBI Taxonomy" id="43595"/>
    <lineage>
        <taxon>Bacteria</taxon>
        <taxon>Bacillati</taxon>
        <taxon>Bacillota</taxon>
        <taxon>Clostridia</taxon>
        <taxon>Halanaerobiales</taxon>
        <taxon>Halanaerobiaceae</taxon>
        <taxon>Halanaerobium</taxon>
    </lineage>
</organism>
<keyword evidence="8" id="KW-0472">Membrane</keyword>
<dbReference type="Gene3D" id="2.40.10.340">
    <property type="entry name" value="Rod shape-determining protein MreC, domain 1"/>
    <property type="match status" value="1"/>
</dbReference>
<reference evidence="10 11" key="1">
    <citation type="submission" date="2019-03" db="EMBL/GenBank/DDBJ databases">
        <title>Subsurface microbial communities from deep shales in Ohio and West Virginia, USA.</title>
        <authorList>
            <person name="Wrighton K."/>
        </authorList>
    </citation>
    <scope>NUCLEOTIDE SEQUENCE [LARGE SCALE GENOMIC DNA]</scope>
    <source>
        <strain evidence="10 11">MA284_T2</strain>
    </source>
</reference>